<dbReference type="Proteomes" id="UP000596742">
    <property type="component" value="Unassembled WGS sequence"/>
</dbReference>
<comment type="caution">
    <text evidence="2">The sequence shown here is derived from an EMBL/GenBank/DDBJ whole genome shotgun (WGS) entry which is preliminary data.</text>
</comment>
<name>A0A8B6HPG0_MYTGA</name>
<organism evidence="2 3">
    <name type="scientific">Mytilus galloprovincialis</name>
    <name type="common">Mediterranean mussel</name>
    <dbReference type="NCBI Taxonomy" id="29158"/>
    <lineage>
        <taxon>Eukaryota</taxon>
        <taxon>Metazoa</taxon>
        <taxon>Spiralia</taxon>
        <taxon>Lophotrochozoa</taxon>
        <taxon>Mollusca</taxon>
        <taxon>Bivalvia</taxon>
        <taxon>Autobranchia</taxon>
        <taxon>Pteriomorphia</taxon>
        <taxon>Mytilida</taxon>
        <taxon>Mytiloidea</taxon>
        <taxon>Mytilidae</taxon>
        <taxon>Mytilinae</taxon>
        <taxon>Mytilus</taxon>
    </lineage>
</organism>
<gene>
    <name evidence="2" type="ORF">MGAL_10B089208</name>
</gene>
<proteinExistence type="predicted"/>
<evidence type="ECO:0000256" key="1">
    <source>
        <dbReference type="SAM" id="MobiDB-lite"/>
    </source>
</evidence>
<sequence length="110" mass="12132">MNMTNESDSMKTYGGNEADKGETVKQAQILGQTGAIPRPIQDIKLMRQQTNTLPKRITGGCLINPSGKKLWEFKDESLLKSACGVTADKHLNIYVAYFENNSIVVISPDD</sequence>
<evidence type="ECO:0000313" key="3">
    <source>
        <dbReference type="Proteomes" id="UP000596742"/>
    </source>
</evidence>
<reference evidence="2" key="1">
    <citation type="submission" date="2018-11" db="EMBL/GenBank/DDBJ databases">
        <authorList>
            <person name="Alioto T."/>
            <person name="Alioto T."/>
        </authorList>
    </citation>
    <scope>NUCLEOTIDE SEQUENCE</scope>
</reference>
<feature type="region of interest" description="Disordered" evidence="1">
    <location>
        <begin position="1"/>
        <end position="33"/>
    </location>
</feature>
<dbReference type="EMBL" id="UYJE01010393">
    <property type="protein sequence ID" value="VDI82803.1"/>
    <property type="molecule type" value="Genomic_DNA"/>
</dbReference>
<keyword evidence="3" id="KW-1185">Reference proteome</keyword>
<protein>
    <submittedName>
        <fullName evidence="2">Uncharacterized protein</fullName>
    </submittedName>
</protein>
<evidence type="ECO:0000313" key="2">
    <source>
        <dbReference type="EMBL" id="VDI82803.1"/>
    </source>
</evidence>
<dbReference type="AlphaFoldDB" id="A0A8B6HPG0"/>
<accession>A0A8B6HPG0</accession>